<evidence type="ECO:0000313" key="1">
    <source>
        <dbReference type="EMBL" id="JAH03966.1"/>
    </source>
</evidence>
<name>A0A0E9PH81_ANGAN</name>
<proteinExistence type="predicted"/>
<organism evidence="1">
    <name type="scientific">Anguilla anguilla</name>
    <name type="common">European freshwater eel</name>
    <name type="synonym">Muraena anguilla</name>
    <dbReference type="NCBI Taxonomy" id="7936"/>
    <lineage>
        <taxon>Eukaryota</taxon>
        <taxon>Metazoa</taxon>
        <taxon>Chordata</taxon>
        <taxon>Craniata</taxon>
        <taxon>Vertebrata</taxon>
        <taxon>Euteleostomi</taxon>
        <taxon>Actinopterygii</taxon>
        <taxon>Neopterygii</taxon>
        <taxon>Teleostei</taxon>
        <taxon>Anguilliformes</taxon>
        <taxon>Anguillidae</taxon>
        <taxon>Anguilla</taxon>
    </lineage>
</organism>
<reference evidence="1" key="2">
    <citation type="journal article" date="2015" name="Fish Shellfish Immunol.">
        <title>Early steps in the European eel (Anguilla anguilla)-Vibrio vulnificus interaction in the gills: Role of the RtxA13 toxin.</title>
        <authorList>
            <person name="Callol A."/>
            <person name="Pajuelo D."/>
            <person name="Ebbesson L."/>
            <person name="Teles M."/>
            <person name="MacKenzie S."/>
            <person name="Amaro C."/>
        </authorList>
    </citation>
    <scope>NUCLEOTIDE SEQUENCE</scope>
</reference>
<sequence>MMEETKRFLRTKTQRLAGRPFCEDS</sequence>
<dbReference type="AlphaFoldDB" id="A0A0E9PH81"/>
<dbReference type="EMBL" id="GBXM01104611">
    <property type="protein sequence ID" value="JAH03966.1"/>
    <property type="molecule type" value="Transcribed_RNA"/>
</dbReference>
<accession>A0A0E9PH81</accession>
<protein>
    <submittedName>
        <fullName evidence="1">Uncharacterized protein</fullName>
    </submittedName>
</protein>
<reference evidence="1" key="1">
    <citation type="submission" date="2014-11" db="EMBL/GenBank/DDBJ databases">
        <authorList>
            <person name="Amaro Gonzalez C."/>
        </authorList>
    </citation>
    <scope>NUCLEOTIDE SEQUENCE</scope>
</reference>